<dbReference type="Gene3D" id="1.10.287.130">
    <property type="match status" value="1"/>
</dbReference>
<dbReference type="Gene3D" id="3.40.50.2300">
    <property type="match status" value="1"/>
</dbReference>
<dbReference type="InterPro" id="IPR001789">
    <property type="entry name" value="Sig_transdc_resp-reg_receiver"/>
</dbReference>
<proteinExistence type="inferred from homology"/>
<evidence type="ECO:0000313" key="19">
    <source>
        <dbReference type="EMBL" id="MZP31316.1"/>
    </source>
</evidence>
<dbReference type="GO" id="GO:0005524">
    <property type="term" value="F:ATP binding"/>
    <property type="evidence" value="ECO:0007669"/>
    <property type="project" value="UniProtKB-KW"/>
</dbReference>
<comment type="similarity">
    <text evidence="2">In the N-terminal section; belongs to the phytochrome family.</text>
</comment>
<dbReference type="CDD" id="cd00082">
    <property type="entry name" value="HisKA"/>
    <property type="match status" value="1"/>
</dbReference>
<dbReference type="Pfam" id="PF00072">
    <property type="entry name" value="Response_reg"/>
    <property type="match status" value="1"/>
</dbReference>
<evidence type="ECO:0000313" key="20">
    <source>
        <dbReference type="Proteomes" id="UP000463470"/>
    </source>
</evidence>
<dbReference type="OrthoDB" id="9805486at2"/>
<comment type="catalytic activity">
    <reaction evidence="1">
        <text>ATP + protein L-histidine = ADP + protein N-phospho-L-histidine.</text>
        <dbReference type="EC" id="2.7.13.3"/>
    </reaction>
</comment>
<comment type="function">
    <text evidence="11">May play the central regulatory role in sporulation. It may be an element of the effector pathway responsible for the activation of sporulation genes in response to nutritional stress. Spo0A may act in concert with spo0H (a sigma factor) to control the expression of some genes that are critical to the sporulation process.</text>
</comment>
<keyword evidence="5 15" id="KW-0597">Phosphoprotein</keyword>
<dbReference type="InterPro" id="IPR036890">
    <property type="entry name" value="HATPase_C_sf"/>
</dbReference>
<dbReference type="InterPro" id="IPR005467">
    <property type="entry name" value="His_kinase_dom"/>
</dbReference>
<sequence>MNGIVINQSDVQFEPDIIQVRQRARDVASLAGLGDHDRTRLISALSDILRSLLLCGGGKVEFNLLERDNRQYLQIIIRGREKFFTAGDAPGNRLTQAPGPFRYENLVDFFTVEDKPGETEVRLAKVIPTALPRVSTPVVARWREALEKEKPQTALDEIKQQNRELAQALVMLQQRELELKQQLEKVQRLNDELKEAKEAADAANRAKSDFLATMSHEIRTPMNGIIGMTELLLQTALDPEQRDYADVVINSANLLLTIINDILDFSKIEAGKMNLENVEFDLTVLLTDVLQVYSGKAEEKGLRFVSQIDLQDLRLVKGDPVRLRQVLFNLLGNAVKFTETGQVSVRISREHPELWRQSDTTGVREPWRFIAPWNPWVRFEIADTGVGIPDRAKGKLFQPFTQADTSTTRRYGGTGLGLSIAKRIVDLMGGRIGFESKERRGSTFWFVIPLEQYGPTGTGITDAINVADENVAAKKESPATVIAQQGVAIRTDKPVLLVEENPVSRRLALLQLKKFGLTVHAVESGEEAVCAAAAGDYALIFLDYSNNEKDGFTVAERIRAHAKGAGGATPIIAMTAFALQGDQERYTGAGMDDALPKPLNREDLNRLLLRWLPMNIEAG</sequence>
<evidence type="ECO:0000256" key="15">
    <source>
        <dbReference type="PROSITE-ProRule" id="PRU00169"/>
    </source>
</evidence>
<dbReference type="CDD" id="cd17546">
    <property type="entry name" value="REC_hyHK_CKI1_RcsC-like"/>
    <property type="match status" value="1"/>
</dbReference>
<dbReference type="InterPro" id="IPR003661">
    <property type="entry name" value="HisK_dim/P_dom"/>
</dbReference>
<evidence type="ECO:0000256" key="7">
    <source>
        <dbReference type="ARBA" id="ARBA00022741"/>
    </source>
</evidence>
<dbReference type="InterPro" id="IPR036097">
    <property type="entry name" value="HisK_dim/P_sf"/>
</dbReference>
<dbReference type="PROSITE" id="PS50109">
    <property type="entry name" value="HIS_KIN"/>
    <property type="match status" value="1"/>
</dbReference>
<evidence type="ECO:0000256" key="1">
    <source>
        <dbReference type="ARBA" id="ARBA00000085"/>
    </source>
</evidence>
<dbReference type="Gene3D" id="3.30.565.10">
    <property type="entry name" value="Histidine kinase-like ATPase, C-terminal domain"/>
    <property type="match status" value="1"/>
</dbReference>
<comment type="caution">
    <text evidence="19">The sequence shown here is derived from an EMBL/GenBank/DDBJ whole genome shotgun (WGS) entry which is preliminary data.</text>
</comment>
<evidence type="ECO:0000256" key="10">
    <source>
        <dbReference type="ARBA" id="ARBA00023012"/>
    </source>
</evidence>
<dbReference type="AlphaFoldDB" id="A0A845L6I9"/>
<organism evidence="19 20">
    <name type="scientific">Heliomicrobium undosum</name>
    <dbReference type="NCBI Taxonomy" id="121734"/>
    <lineage>
        <taxon>Bacteria</taxon>
        <taxon>Bacillati</taxon>
        <taxon>Bacillota</taxon>
        <taxon>Clostridia</taxon>
        <taxon>Eubacteriales</taxon>
        <taxon>Heliobacteriaceae</taxon>
        <taxon>Heliomicrobium</taxon>
    </lineage>
</organism>
<dbReference type="InterPro" id="IPR004358">
    <property type="entry name" value="Sig_transdc_His_kin-like_C"/>
</dbReference>
<dbReference type="SUPFAM" id="SSF52172">
    <property type="entry name" value="CheY-like"/>
    <property type="match status" value="1"/>
</dbReference>
<dbReference type="SMART" id="SM00448">
    <property type="entry name" value="REC"/>
    <property type="match status" value="1"/>
</dbReference>
<feature type="coiled-coil region" evidence="16">
    <location>
        <begin position="155"/>
        <end position="209"/>
    </location>
</feature>
<dbReference type="SMART" id="SM00387">
    <property type="entry name" value="HATPase_c"/>
    <property type="match status" value="1"/>
</dbReference>
<name>A0A845L6I9_9FIRM</name>
<evidence type="ECO:0000256" key="4">
    <source>
        <dbReference type="ARBA" id="ARBA00018672"/>
    </source>
</evidence>
<dbReference type="SUPFAM" id="SSF55874">
    <property type="entry name" value="ATPase domain of HSP90 chaperone/DNA topoisomerase II/histidine kinase"/>
    <property type="match status" value="1"/>
</dbReference>
<dbReference type="Pfam" id="PF02518">
    <property type="entry name" value="HATPase_c"/>
    <property type="match status" value="1"/>
</dbReference>
<evidence type="ECO:0000256" key="2">
    <source>
        <dbReference type="ARBA" id="ARBA00006402"/>
    </source>
</evidence>
<dbReference type="PANTHER" id="PTHR45339">
    <property type="entry name" value="HYBRID SIGNAL TRANSDUCTION HISTIDINE KINASE J"/>
    <property type="match status" value="1"/>
</dbReference>
<keyword evidence="16" id="KW-0175">Coiled coil</keyword>
<evidence type="ECO:0000256" key="6">
    <source>
        <dbReference type="ARBA" id="ARBA00022679"/>
    </source>
</evidence>
<dbReference type="SMART" id="SM00388">
    <property type="entry name" value="HisKA"/>
    <property type="match status" value="1"/>
</dbReference>
<feature type="domain" description="Histidine kinase" evidence="17">
    <location>
        <begin position="213"/>
        <end position="452"/>
    </location>
</feature>
<feature type="domain" description="Response regulatory" evidence="18">
    <location>
        <begin position="494"/>
        <end position="612"/>
    </location>
</feature>
<accession>A0A845L6I9</accession>
<evidence type="ECO:0000256" key="9">
    <source>
        <dbReference type="ARBA" id="ARBA00022840"/>
    </source>
</evidence>
<gene>
    <name evidence="19" type="ORF">GTO91_16535</name>
</gene>
<dbReference type="GO" id="GO:0000155">
    <property type="term" value="F:phosphorelay sensor kinase activity"/>
    <property type="evidence" value="ECO:0007669"/>
    <property type="project" value="InterPro"/>
</dbReference>
<keyword evidence="20" id="KW-1185">Reference proteome</keyword>
<dbReference type="Pfam" id="PF00512">
    <property type="entry name" value="HisKA"/>
    <property type="match status" value="1"/>
</dbReference>
<feature type="modified residue" description="4-aspartylphosphate" evidence="15">
    <location>
        <position position="543"/>
    </location>
</feature>
<reference evidence="19 20" key="1">
    <citation type="submission" date="2020-01" db="EMBL/GenBank/DDBJ databases">
        <title>Whole-genome sequence of Heliobacterium undosum DSM 13378.</title>
        <authorList>
            <person name="Kyndt J.A."/>
            <person name="Meyer T.E."/>
        </authorList>
    </citation>
    <scope>NUCLEOTIDE SEQUENCE [LARGE SCALE GENOMIC DNA]</scope>
    <source>
        <strain evidence="19 20">DSM 13378</strain>
    </source>
</reference>
<evidence type="ECO:0000256" key="13">
    <source>
        <dbReference type="ARBA" id="ARBA00068150"/>
    </source>
</evidence>
<evidence type="ECO:0000256" key="3">
    <source>
        <dbReference type="ARBA" id="ARBA00012438"/>
    </source>
</evidence>
<evidence type="ECO:0000256" key="12">
    <source>
        <dbReference type="ARBA" id="ARBA00064003"/>
    </source>
</evidence>
<dbReference type="PRINTS" id="PR00344">
    <property type="entry name" value="BCTRLSENSOR"/>
</dbReference>
<dbReference type="CDD" id="cd16922">
    <property type="entry name" value="HATPase_EvgS-ArcB-TorS-like"/>
    <property type="match status" value="1"/>
</dbReference>
<evidence type="ECO:0000256" key="5">
    <source>
        <dbReference type="ARBA" id="ARBA00022553"/>
    </source>
</evidence>
<evidence type="ECO:0000259" key="17">
    <source>
        <dbReference type="PROSITE" id="PS50109"/>
    </source>
</evidence>
<dbReference type="FunFam" id="3.30.565.10:FF:000010">
    <property type="entry name" value="Sensor histidine kinase RcsC"/>
    <property type="match status" value="1"/>
</dbReference>
<dbReference type="PROSITE" id="PS50110">
    <property type="entry name" value="RESPONSE_REGULATORY"/>
    <property type="match status" value="1"/>
</dbReference>
<dbReference type="FunFam" id="1.10.287.130:FF:000002">
    <property type="entry name" value="Two-component osmosensing histidine kinase"/>
    <property type="match status" value="1"/>
</dbReference>
<evidence type="ECO:0000256" key="8">
    <source>
        <dbReference type="ARBA" id="ARBA00022777"/>
    </source>
</evidence>
<dbReference type="PANTHER" id="PTHR45339:SF1">
    <property type="entry name" value="HYBRID SIGNAL TRANSDUCTION HISTIDINE KINASE J"/>
    <property type="match status" value="1"/>
</dbReference>
<dbReference type="RefSeq" id="WP_161259833.1">
    <property type="nucleotide sequence ID" value="NZ_WXEY01000032.1"/>
</dbReference>
<dbReference type="SUPFAM" id="SSF47384">
    <property type="entry name" value="Homodimeric domain of signal transducing histidine kinase"/>
    <property type="match status" value="1"/>
</dbReference>
<dbReference type="InterPro" id="IPR003594">
    <property type="entry name" value="HATPase_dom"/>
</dbReference>
<keyword evidence="9" id="KW-0067">ATP-binding</keyword>
<comment type="subunit">
    <text evidence="12">At low DSF concentrations, interacts with RpfF.</text>
</comment>
<protein>
    <recommendedName>
        <fullName evidence="14">Circadian input-output histidine kinase CikA</fullName>
        <ecNumber evidence="3">2.7.13.3</ecNumber>
    </recommendedName>
    <alternativeName>
        <fullName evidence="13">Sensory/regulatory protein RpfC</fullName>
    </alternativeName>
    <alternativeName>
        <fullName evidence="4">Stage 0 sporulation protein A homolog</fullName>
    </alternativeName>
</protein>
<dbReference type="InterPro" id="IPR011006">
    <property type="entry name" value="CheY-like_superfamily"/>
</dbReference>
<keyword evidence="7" id="KW-0547">Nucleotide-binding</keyword>
<evidence type="ECO:0000256" key="14">
    <source>
        <dbReference type="ARBA" id="ARBA00074306"/>
    </source>
</evidence>
<evidence type="ECO:0000259" key="18">
    <source>
        <dbReference type="PROSITE" id="PS50110"/>
    </source>
</evidence>
<evidence type="ECO:0000256" key="16">
    <source>
        <dbReference type="SAM" id="Coils"/>
    </source>
</evidence>
<keyword evidence="8" id="KW-0418">Kinase</keyword>
<evidence type="ECO:0000256" key="11">
    <source>
        <dbReference type="ARBA" id="ARBA00024867"/>
    </source>
</evidence>
<dbReference type="EC" id="2.7.13.3" evidence="3"/>
<keyword evidence="6" id="KW-0808">Transferase</keyword>
<keyword evidence="10" id="KW-0902">Two-component regulatory system</keyword>
<dbReference type="Proteomes" id="UP000463470">
    <property type="component" value="Unassembled WGS sequence"/>
</dbReference>
<dbReference type="EMBL" id="WXEY01000032">
    <property type="protein sequence ID" value="MZP31316.1"/>
    <property type="molecule type" value="Genomic_DNA"/>
</dbReference>